<evidence type="ECO:0000256" key="6">
    <source>
        <dbReference type="SAM" id="Phobius"/>
    </source>
</evidence>
<reference evidence="8" key="1">
    <citation type="submission" date="2023-01" db="EMBL/GenBank/DDBJ databases">
        <title>The chitinases involved in constricting ring structure development in the nematode-trapping fungus Drechslerella dactyloides.</title>
        <authorList>
            <person name="Wang R."/>
            <person name="Zhang L."/>
            <person name="Tang P."/>
            <person name="Li S."/>
            <person name="Liang L."/>
        </authorList>
    </citation>
    <scope>NUCLEOTIDE SEQUENCE</scope>
    <source>
        <strain evidence="8">YMF1.00031</strain>
    </source>
</reference>
<evidence type="ECO:0000256" key="4">
    <source>
        <dbReference type="ARBA" id="ARBA00023136"/>
    </source>
</evidence>
<dbReference type="AlphaFoldDB" id="A0AAD6NMR2"/>
<feature type="region of interest" description="Disordered" evidence="5">
    <location>
        <begin position="210"/>
        <end position="347"/>
    </location>
</feature>
<keyword evidence="4 6" id="KW-0472">Membrane</keyword>
<sequence length="531" mass="59580">MGFPTLTMTIAVLNLIGSLTSLLGSGFITITYLILPIKRHFRHSLILNLAIADFTNSINNSVSGLWRLTTRREIPDGPGCIANGFMGQLSVQATDTSILAIAIVTVWSLTRKTMIRESLPRTTTFLICGATWILPLTTSFIVLGLNRYGPVSGNWCWIIAEPSYFRYAMTHGWRFAFILLEVIMYTYLHFYIRRRFGTILDGSRTNTNTAKSTVREHVGDPRHDSFAPHALTTSQVDPLSTINDDGEIQPVKALQDPNDDPESAGAFGRGQVWVSEEPYGKDTTTTDGITTTVTAAPSSRPETANTTETTTRHPRFNNPFAHRPRGADDLAEDPNEETDKHIKQSNAARSRRVRRILLLNAYPAMYILLWIPGIANRLIEASGGSSPVTQILQASTQFVGLANAITYGWNERVGRQLSDYIHDKWSRNRSRSVEEIGGTTKIEMQNRSRLRLEGSKERLRELRDGLKDGLRSPSRVDQVDDHGHLIYVNGKWEWSRSMSFVSSQEEEGSSREPAENERVADERENERVAKE</sequence>
<dbReference type="GO" id="GO:0007189">
    <property type="term" value="P:adenylate cyclase-activating G protein-coupled receptor signaling pathway"/>
    <property type="evidence" value="ECO:0007669"/>
    <property type="project" value="TreeGrafter"/>
</dbReference>
<name>A0AAD6NMR2_DREDA</name>
<protein>
    <recommendedName>
        <fullName evidence="7">Glucose receptor Git3-like N-terminal domain-containing protein</fullName>
    </recommendedName>
</protein>
<feature type="transmembrane region" description="Helical" evidence="6">
    <location>
        <begin position="124"/>
        <end position="145"/>
    </location>
</feature>
<dbReference type="Proteomes" id="UP001221413">
    <property type="component" value="Unassembled WGS sequence"/>
</dbReference>
<dbReference type="GO" id="GO:0005886">
    <property type="term" value="C:plasma membrane"/>
    <property type="evidence" value="ECO:0007669"/>
    <property type="project" value="TreeGrafter"/>
</dbReference>
<evidence type="ECO:0000256" key="3">
    <source>
        <dbReference type="ARBA" id="ARBA00022989"/>
    </source>
</evidence>
<feature type="transmembrane region" description="Helical" evidence="6">
    <location>
        <begin position="12"/>
        <end position="35"/>
    </location>
</feature>
<evidence type="ECO:0000313" key="8">
    <source>
        <dbReference type="EMBL" id="KAJ6263902.1"/>
    </source>
</evidence>
<feature type="compositionally biased region" description="Basic and acidic residues" evidence="5">
    <location>
        <begin position="213"/>
        <end position="226"/>
    </location>
</feature>
<comment type="subcellular location">
    <subcellularLocation>
        <location evidence="1">Membrane</location>
        <topology evidence="1">Multi-pass membrane protein</topology>
    </subcellularLocation>
</comment>
<dbReference type="Pfam" id="PF11710">
    <property type="entry name" value="Git3"/>
    <property type="match status" value="1"/>
</dbReference>
<dbReference type="SUPFAM" id="SSF81321">
    <property type="entry name" value="Family A G protein-coupled receptor-like"/>
    <property type="match status" value="1"/>
</dbReference>
<feature type="compositionally biased region" description="Polar residues" evidence="5">
    <location>
        <begin position="231"/>
        <end position="243"/>
    </location>
</feature>
<comment type="caution">
    <text evidence="8">The sequence shown here is derived from an EMBL/GenBank/DDBJ whole genome shotgun (WGS) entry which is preliminary data.</text>
</comment>
<evidence type="ECO:0000313" key="9">
    <source>
        <dbReference type="Proteomes" id="UP001221413"/>
    </source>
</evidence>
<feature type="region of interest" description="Disordered" evidence="5">
    <location>
        <begin position="502"/>
        <end position="531"/>
    </location>
</feature>
<evidence type="ECO:0000256" key="2">
    <source>
        <dbReference type="ARBA" id="ARBA00022692"/>
    </source>
</evidence>
<feature type="compositionally biased region" description="Basic and acidic residues" evidence="5">
    <location>
        <begin position="508"/>
        <end position="531"/>
    </location>
</feature>
<organism evidence="8 9">
    <name type="scientific">Drechslerella dactyloides</name>
    <name type="common">Nematode-trapping fungus</name>
    <name type="synonym">Arthrobotrys dactyloides</name>
    <dbReference type="NCBI Taxonomy" id="74499"/>
    <lineage>
        <taxon>Eukaryota</taxon>
        <taxon>Fungi</taxon>
        <taxon>Dikarya</taxon>
        <taxon>Ascomycota</taxon>
        <taxon>Pezizomycotina</taxon>
        <taxon>Orbiliomycetes</taxon>
        <taxon>Orbiliales</taxon>
        <taxon>Orbiliaceae</taxon>
        <taxon>Drechslerella</taxon>
    </lineage>
</organism>
<feature type="compositionally biased region" description="Low complexity" evidence="5">
    <location>
        <begin position="283"/>
        <end position="294"/>
    </location>
</feature>
<evidence type="ECO:0000256" key="1">
    <source>
        <dbReference type="ARBA" id="ARBA00004141"/>
    </source>
</evidence>
<feature type="transmembrane region" description="Helical" evidence="6">
    <location>
        <begin position="356"/>
        <end position="375"/>
    </location>
</feature>
<dbReference type="EMBL" id="JAQGDS010000001">
    <property type="protein sequence ID" value="KAJ6263902.1"/>
    <property type="molecule type" value="Genomic_DNA"/>
</dbReference>
<gene>
    <name evidence="8" type="ORF">Dda_0039</name>
</gene>
<dbReference type="CDD" id="cd00637">
    <property type="entry name" value="7tm_classA_rhodopsin-like"/>
    <property type="match status" value="1"/>
</dbReference>
<dbReference type="PANTHER" id="PTHR23112">
    <property type="entry name" value="G PROTEIN-COUPLED RECEPTOR 157-RELATED"/>
    <property type="match status" value="1"/>
</dbReference>
<accession>A0AAD6NMR2</accession>
<dbReference type="GO" id="GO:0004930">
    <property type="term" value="F:G protein-coupled receptor activity"/>
    <property type="evidence" value="ECO:0007669"/>
    <property type="project" value="TreeGrafter"/>
</dbReference>
<feature type="transmembrane region" description="Helical" evidence="6">
    <location>
        <begin position="172"/>
        <end position="192"/>
    </location>
</feature>
<keyword evidence="9" id="KW-1185">Reference proteome</keyword>
<feature type="domain" description="Glucose receptor Git3-like N-terminal" evidence="7">
    <location>
        <begin position="10"/>
        <end position="198"/>
    </location>
</feature>
<keyword evidence="3 6" id="KW-1133">Transmembrane helix</keyword>
<dbReference type="PANTHER" id="PTHR23112:SF37">
    <property type="entry name" value="G PROTEIN-COUPLED RECEPTOR GPR1"/>
    <property type="match status" value="1"/>
</dbReference>
<dbReference type="Gene3D" id="1.20.1070.10">
    <property type="entry name" value="Rhodopsin 7-helix transmembrane proteins"/>
    <property type="match status" value="1"/>
</dbReference>
<dbReference type="InterPro" id="IPR023041">
    <property type="entry name" value="Glucose_rcpt_Git3-like_N"/>
</dbReference>
<evidence type="ECO:0000256" key="5">
    <source>
        <dbReference type="SAM" id="MobiDB-lite"/>
    </source>
</evidence>
<proteinExistence type="predicted"/>
<keyword evidence="2 6" id="KW-0812">Transmembrane</keyword>
<evidence type="ECO:0000259" key="7">
    <source>
        <dbReference type="Pfam" id="PF11710"/>
    </source>
</evidence>